<evidence type="ECO:0000256" key="5">
    <source>
        <dbReference type="ARBA" id="ARBA00023163"/>
    </source>
</evidence>
<feature type="DNA-binding region" description="H-T-H motif" evidence="6">
    <location>
        <begin position="38"/>
        <end position="57"/>
    </location>
</feature>
<proteinExistence type="predicted"/>
<dbReference type="Gene3D" id="1.10.357.10">
    <property type="entry name" value="Tetracycline Repressor, domain 2"/>
    <property type="match status" value="1"/>
</dbReference>
<dbReference type="Pfam" id="PF02909">
    <property type="entry name" value="TetR_C_1"/>
    <property type="match status" value="1"/>
</dbReference>
<dbReference type="GO" id="GO:0003700">
    <property type="term" value="F:DNA-binding transcription factor activity"/>
    <property type="evidence" value="ECO:0007669"/>
    <property type="project" value="TreeGrafter"/>
</dbReference>
<dbReference type="GO" id="GO:0000976">
    <property type="term" value="F:transcription cis-regulatory region binding"/>
    <property type="evidence" value="ECO:0007669"/>
    <property type="project" value="TreeGrafter"/>
</dbReference>
<dbReference type="Pfam" id="PF00440">
    <property type="entry name" value="TetR_N"/>
    <property type="match status" value="1"/>
</dbReference>
<dbReference type="Gene3D" id="1.10.10.60">
    <property type="entry name" value="Homeodomain-like"/>
    <property type="match status" value="1"/>
</dbReference>
<dbReference type="InterPro" id="IPR036271">
    <property type="entry name" value="Tet_transcr_reg_TetR-rel_C_sf"/>
</dbReference>
<dbReference type="SUPFAM" id="SSF48498">
    <property type="entry name" value="Tetracyclin repressor-like, C-terminal domain"/>
    <property type="match status" value="1"/>
</dbReference>
<dbReference type="SUPFAM" id="SSF46689">
    <property type="entry name" value="Homeodomain-like"/>
    <property type="match status" value="1"/>
</dbReference>
<dbReference type="InterPro" id="IPR009057">
    <property type="entry name" value="Homeodomain-like_sf"/>
</dbReference>
<evidence type="ECO:0000313" key="8">
    <source>
        <dbReference type="EMBL" id="PXX39425.1"/>
    </source>
</evidence>
<evidence type="ECO:0000256" key="3">
    <source>
        <dbReference type="ARBA" id="ARBA00023015"/>
    </source>
</evidence>
<evidence type="ECO:0000313" key="9">
    <source>
        <dbReference type="Proteomes" id="UP000247755"/>
    </source>
</evidence>
<reference evidence="8 9" key="1">
    <citation type="submission" date="2018-05" db="EMBL/GenBank/DDBJ databases">
        <title>Comparative genomics of bacterial root endophytes of switchgrass collected from native prairies over two seasons.</title>
        <authorList>
            <person name="Tang Y."/>
        </authorList>
    </citation>
    <scope>NUCLEOTIDE SEQUENCE [LARGE SCALE GENOMIC DNA]</scope>
    <source>
        <strain evidence="8 9">NFIX32</strain>
    </source>
</reference>
<dbReference type="GO" id="GO:0046677">
    <property type="term" value="P:response to antibiotic"/>
    <property type="evidence" value="ECO:0007669"/>
    <property type="project" value="InterPro"/>
</dbReference>
<organism evidence="8 9">
    <name type="scientific">Burkholderia pyrrocinia</name>
    <name type="common">Pseudomonas pyrrocinia</name>
    <dbReference type="NCBI Taxonomy" id="60550"/>
    <lineage>
        <taxon>Bacteria</taxon>
        <taxon>Pseudomonadati</taxon>
        <taxon>Pseudomonadota</taxon>
        <taxon>Betaproteobacteria</taxon>
        <taxon>Burkholderiales</taxon>
        <taxon>Burkholderiaceae</taxon>
        <taxon>Burkholderia</taxon>
        <taxon>Burkholderia cepacia complex</taxon>
    </lineage>
</organism>
<comment type="caution">
    <text evidence="8">The sequence shown here is derived from an EMBL/GenBank/DDBJ whole genome shotgun (WGS) entry which is preliminary data.</text>
</comment>
<dbReference type="NCBIfam" id="NF010319">
    <property type="entry name" value="PRK13756.1"/>
    <property type="match status" value="1"/>
</dbReference>
<evidence type="ECO:0000256" key="2">
    <source>
        <dbReference type="ARBA" id="ARBA00022491"/>
    </source>
</evidence>
<keyword evidence="5" id="KW-0804">Transcription</keyword>
<dbReference type="PANTHER" id="PTHR30055:SF151">
    <property type="entry name" value="TRANSCRIPTIONAL REGULATORY PROTEIN"/>
    <property type="match status" value="1"/>
</dbReference>
<dbReference type="GO" id="GO:0045892">
    <property type="term" value="P:negative regulation of DNA-templated transcription"/>
    <property type="evidence" value="ECO:0007669"/>
    <property type="project" value="InterPro"/>
</dbReference>
<dbReference type="InterPro" id="IPR001647">
    <property type="entry name" value="HTH_TetR"/>
</dbReference>
<accession>A0A318IVT3</accession>
<dbReference type="PRINTS" id="PR00400">
    <property type="entry name" value="TETREPRESSOR"/>
</dbReference>
<keyword evidence="2" id="KW-0678">Repressor</keyword>
<dbReference type="PROSITE" id="PS01081">
    <property type="entry name" value="HTH_TETR_1"/>
    <property type="match status" value="1"/>
</dbReference>
<gene>
    <name evidence="8" type="ORF">NA66_1002554</name>
</gene>
<keyword evidence="4 6" id="KW-0238">DNA-binding</keyword>
<protein>
    <submittedName>
        <fullName evidence="8">TetR family transcriptional regulator</fullName>
    </submittedName>
</protein>
<dbReference type="InterPro" id="IPR050109">
    <property type="entry name" value="HTH-type_TetR-like_transc_reg"/>
</dbReference>
<evidence type="ECO:0000256" key="4">
    <source>
        <dbReference type="ARBA" id="ARBA00023125"/>
    </source>
</evidence>
<dbReference type="AlphaFoldDB" id="A0A318IVT3"/>
<keyword evidence="3" id="KW-0805">Transcription regulation</keyword>
<dbReference type="Proteomes" id="UP000247755">
    <property type="component" value="Unassembled WGS sequence"/>
</dbReference>
<dbReference type="PROSITE" id="PS50977">
    <property type="entry name" value="HTH_TETR_2"/>
    <property type="match status" value="1"/>
</dbReference>
<evidence type="ECO:0000259" key="7">
    <source>
        <dbReference type="PROSITE" id="PS50977"/>
    </source>
</evidence>
<dbReference type="InterPro" id="IPR004111">
    <property type="entry name" value="Repressor_TetR_C"/>
</dbReference>
<sequence length="218" mass="23923">MVSLSVIEMKDTGARLTRDTVLRAALELLDEVGIDGLSTRRLAERLGVQSPTLYWHFRNKAELLDAMAEAIMLERHDASLPRPGEAWDAWLADNARSFRRALLAYRDGARLHAGTRPRALHFGSIERKVALLCDAGFAPDEAVDVMYALGRFVVGWVLEEQAEPDGEADAPLPDAAGYPLLAKGWAALRERGGDEAFERGVALIVDGARAHLAARRRG</sequence>
<dbReference type="PRINTS" id="PR00455">
    <property type="entry name" value="HTHTETR"/>
</dbReference>
<dbReference type="InterPro" id="IPR003012">
    <property type="entry name" value="Tet_transcr_reg_TetR"/>
</dbReference>
<comment type="function">
    <text evidence="1">TetR is the repressor of the tetracycline resistance element; its N-terminal region forms a helix-turn-helix structure and binds DNA. Binding of tetracycline to TetR reduces the repressor affinity for the tetracycline resistance gene (tetA) promoter operator sites.</text>
</comment>
<evidence type="ECO:0000256" key="6">
    <source>
        <dbReference type="PROSITE-ProRule" id="PRU00335"/>
    </source>
</evidence>
<feature type="domain" description="HTH tetR-type" evidence="7">
    <location>
        <begin position="15"/>
        <end position="75"/>
    </location>
</feature>
<dbReference type="EMBL" id="QJJY01000002">
    <property type="protein sequence ID" value="PXX39425.1"/>
    <property type="molecule type" value="Genomic_DNA"/>
</dbReference>
<dbReference type="PANTHER" id="PTHR30055">
    <property type="entry name" value="HTH-TYPE TRANSCRIPTIONAL REGULATOR RUTR"/>
    <property type="match status" value="1"/>
</dbReference>
<evidence type="ECO:0000256" key="1">
    <source>
        <dbReference type="ARBA" id="ARBA00002856"/>
    </source>
</evidence>
<name>A0A318IVT3_BURPY</name>
<dbReference type="InterPro" id="IPR023772">
    <property type="entry name" value="DNA-bd_HTH_TetR-type_CS"/>
</dbReference>